<keyword evidence="1" id="KW-0687">Ribonucleoprotein</keyword>
<gene>
    <name evidence="1" type="primary">rps3</name>
</gene>
<reference evidence="1" key="1">
    <citation type="submission" date="2018-05" db="EMBL/GenBank/DDBJ databases">
        <authorList>
            <person name="Moyer A.N."/>
            <person name="Keepers K.G."/>
            <person name="Pogoda C.S."/>
            <person name="Lendemer J.C."/>
            <person name="Tripp E.A."/>
            <person name="DeHoff A."/>
            <person name="Kane N.C."/>
        </authorList>
    </citation>
    <scope>NUCLEOTIDE SEQUENCE</scope>
</reference>
<protein>
    <submittedName>
        <fullName evidence="1">Ribosomal protein S3</fullName>
    </submittedName>
</protein>
<sequence length="431" mass="49932">MTNLNKLDKNKQNIINNDKILVTNKLANIKQKQLKLGSKTLAETSYAHKIKHYPVASKEWSNSVYTYEKNSHKTTTLQDKTLVKLIKAYFNSYSRKLEKNLKRIKSRMLRSKKRKTSLNGILSSKAEIKHSNDKAIITIYVYNSQKKYYFNKLKKKENFIKHRLGLKRPNTWTENKVAQFLNPKINRRINSILNKNLSNYNYTSLAANFVNSLFSIEKKKIRNVTRHFYKMFNKGRYLLEFPKKFRAINKKFKSNKKIKSKKKNIKFKAISKIESKNLLKDFLKSKSKKNIKSKDVLDRSLSQLTNNETKDLNINKDFVFSSASSEAKGNISNKVNTINSYKLMKVIKSIKHKSLNGVTIQLSGRLSKYNTASRSMSSLKYKGNVRNLDSSDKGLSTVSLRGYDKSNLQHSKFNSKVRTGSFGLKGWISSK</sequence>
<organism evidence="1">
    <name type="scientific">Bacidia sp</name>
    <dbReference type="NCBI Taxonomy" id="2040699"/>
    <lineage>
        <taxon>Eukaryota</taxon>
        <taxon>Fungi</taxon>
        <taxon>Dikarya</taxon>
        <taxon>Ascomycota</taxon>
        <taxon>Pezizomycotina</taxon>
        <taxon>Lecanoromycetes</taxon>
        <taxon>OSLEUM clade</taxon>
        <taxon>Lecanoromycetidae</taxon>
        <taxon>Lecanorales</taxon>
        <taxon>Lecanorineae</taxon>
        <taxon>Ramalinaceae</taxon>
        <taxon>Bacidia</taxon>
    </lineage>
</organism>
<evidence type="ECO:0000313" key="1">
    <source>
        <dbReference type="EMBL" id="QBP39518.1"/>
    </source>
</evidence>
<dbReference type="AlphaFoldDB" id="A0A482JZC7"/>
<geneLocation type="mitochondrion" evidence="1"/>
<name>A0A482JZC7_9LECA</name>
<dbReference type="EMBL" id="MH359412">
    <property type="protein sequence ID" value="QBP39518.1"/>
    <property type="molecule type" value="Genomic_DNA"/>
</dbReference>
<keyword evidence="1" id="KW-0496">Mitochondrion</keyword>
<keyword evidence="1" id="KW-0689">Ribosomal protein</keyword>
<dbReference type="GO" id="GO:0005840">
    <property type="term" value="C:ribosome"/>
    <property type="evidence" value="ECO:0007669"/>
    <property type="project" value="UniProtKB-KW"/>
</dbReference>
<proteinExistence type="predicted"/>
<accession>A0A482JZC7</accession>